<dbReference type="PANTHER" id="PTHR10625">
    <property type="entry name" value="HISTONE DEACETYLASE HDAC1-RELATED"/>
    <property type="match status" value="1"/>
</dbReference>
<sequence>MKDSVRTTGATTISTICAMATIVSAAKSKSIDSFCLPNQFSSFLSPLNPLTSHRTFHSTAPVCRFFLSSPLAANTKDLTSPLYPSPSALLSSNPTFPIFYNDIYEVHLPPGHRFPMTKYRQVRELTQFRLRDNNAASVASSSSVPSSIPAKLVPSFRPSPLVSISDLQLVHCPEYINRFLSGRLTAAENRNVGFPWSRDGVDRALSSVGGTVAAAEEVCRRLSNGTDTGLAWSAHVAGGTHHAFFDRGEGFCVFSDIAVAARVALERYRDRVKRVLIIDLDVHQGNGNAVIFRNDPDVFTFSLHCAGNYFSEKQRSDLDIELPVGCTNGTYLMTLKYWLKLLFQYNNNSPNDHIADKNQNDSIALDRRPFDLVFYQAGVDVLGADRLGRMKMTKSGVQRRNEMVFDAVHEAGAGLIVTMGGGYPPQNDQEKWQEVIETHSDVYTGAYSFMASKCIT</sequence>
<proteinExistence type="predicted"/>
<dbReference type="AlphaFoldDB" id="A0A7S1BH03"/>
<dbReference type="InterPro" id="IPR023801">
    <property type="entry name" value="His_deacetylse_dom"/>
</dbReference>
<dbReference type="InterPro" id="IPR037138">
    <property type="entry name" value="His_deacetylse_dom_sf"/>
</dbReference>
<dbReference type="CDD" id="cd09993">
    <property type="entry name" value="HDAC_classIV"/>
    <property type="match status" value="1"/>
</dbReference>
<evidence type="ECO:0000259" key="2">
    <source>
        <dbReference type="Pfam" id="PF00850"/>
    </source>
</evidence>
<feature type="domain" description="Histone deacetylase" evidence="2">
    <location>
        <begin position="160"/>
        <end position="437"/>
    </location>
</feature>
<dbReference type="GO" id="GO:0004407">
    <property type="term" value="F:histone deacetylase activity"/>
    <property type="evidence" value="ECO:0007669"/>
    <property type="project" value="InterPro"/>
</dbReference>
<dbReference type="GO" id="GO:0016787">
    <property type="term" value="F:hydrolase activity"/>
    <property type="evidence" value="ECO:0007669"/>
    <property type="project" value="UniProtKB-KW"/>
</dbReference>
<dbReference type="SUPFAM" id="SSF52768">
    <property type="entry name" value="Arginase/deacetylase"/>
    <property type="match status" value="1"/>
</dbReference>
<protein>
    <recommendedName>
        <fullName evidence="2">Histone deacetylase domain-containing protein</fullName>
    </recommendedName>
</protein>
<dbReference type="InterPro" id="IPR000286">
    <property type="entry name" value="HDACs"/>
</dbReference>
<dbReference type="InterPro" id="IPR044150">
    <property type="entry name" value="HDAC_classIV"/>
</dbReference>
<gene>
    <name evidence="3" type="ORF">CHYS00102_LOCUS12242</name>
</gene>
<dbReference type="InterPro" id="IPR023696">
    <property type="entry name" value="Ureohydrolase_dom_sf"/>
</dbReference>
<reference evidence="3" key="1">
    <citation type="submission" date="2021-01" db="EMBL/GenBank/DDBJ databases">
        <authorList>
            <person name="Corre E."/>
            <person name="Pelletier E."/>
            <person name="Niang G."/>
            <person name="Scheremetjew M."/>
            <person name="Finn R."/>
            <person name="Kale V."/>
            <person name="Holt S."/>
            <person name="Cochrane G."/>
            <person name="Meng A."/>
            <person name="Brown T."/>
            <person name="Cohen L."/>
        </authorList>
    </citation>
    <scope>NUCLEOTIDE SEQUENCE</scope>
    <source>
        <strain evidence="3">308</strain>
    </source>
</reference>
<dbReference type="PRINTS" id="PR01270">
    <property type="entry name" value="HDASUPER"/>
</dbReference>
<dbReference type="EMBL" id="HBFR01016760">
    <property type="protein sequence ID" value="CAD8885045.1"/>
    <property type="molecule type" value="Transcribed_RNA"/>
</dbReference>
<name>A0A7S1BH03_9STRA</name>
<dbReference type="PANTHER" id="PTHR10625:SF19">
    <property type="entry name" value="HISTONE DEACETYLASE 12"/>
    <property type="match status" value="1"/>
</dbReference>
<organism evidence="3">
    <name type="scientific">Corethron hystrix</name>
    <dbReference type="NCBI Taxonomy" id="216773"/>
    <lineage>
        <taxon>Eukaryota</taxon>
        <taxon>Sar</taxon>
        <taxon>Stramenopiles</taxon>
        <taxon>Ochrophyta</taxon>
        <taxon>Bacillariophyta</taxon>
        <taxon>Coscinodiscophyceae</taxon>
        <taxon>Corethrophycidae</taxon>
        <taxon>Corethrales</taxon>
        <taxon>Corethraceae</taxon>
        <taxon>Corethron</taxon>
    </lineage>
</organism>
<keyword evidence="1" id="KW-0378">Hydrolase</keyword>
<dbReference type="GO" id="GO:0040029">
    <property type="term" value="P:epigenetic regulation of gene expression"/>
    <property type="evidence" value="ECO:0007669"/>
    <property type="project" value="TreeGrafter"/>
</dbReference>
<evidence type="ECO:0000256" key="1">
    <source>
        <dbReference type="ARBA" id="ARBA00022801"/>
    </source>
</evidence>
<dbReference type="Gene3D" id="3.40.800.20">
    <property type="entry name" value="Histone deacetylase domain"/>
    <property type="match status" value="1"/>
</dbReference>
<evidence type="ECO:0000313" key="3">
    <source>
        <dbReference type="EMBL" id="CAD8885045.1"/>
    </source>
</evidence>
<accession>A0A7S1BH03</accession>
<dbReference type="Pfam" id="PF00850">
    <property type="entry name" value="Hist_deacetyl"/>
    <property type="match status" value="1"/>
</dbReference>